<dbReference type="EMBL" id="LXQA010166657">
    <property type="protein sequence ID" value="MCI28578.1"/>
    <property type="molecule type" value="Genomic_DNA"/>
</dbReference>
<dbReference type="Proteomes" id="UP000265520">
    <property type="component" value="Unassembled WGS sequence"/>
</dbReference>
<reference evidence="1 2" key="1">
    <citation type="journal article" date="2018" name="Front. Plant Sci.">
        <title>Red Clover (Trifolium pratense) and Zigzag Clover (T. medium) - A Picture of Genomic Similarities and Differences.</title>
        <authorList>
            <person name="Dluhosova J."/>
            <person name="Istvanek J."/>
            <person name="Nedelnik J."/>
            <person name="Repkova J."/>
        </authorList>
    </citation>
    <scope>NUCLEOTIDE SEQUENCE [LARGE SCALE GENOMIC DNA]</scope>
    <source>
        <strain evidence="2">cv. 10/8</strain>
        <tissue evidence="1">Leaf</tissue>
    </source>
</reference>
<feature type="non-terminal residue" evidence="1">
    <location>
        <position position="12"/>
    </location>
</feature>
<evidence type="ECO:0000313" key="2">
    <source>
        <dbReference type="Proteomes" id="UP000265520"/>
    </source>
</evidence>
<accession>A0A392QWA3</accession>
<evidence type="ECO:0000313" key="1">
    <source>
        <dbReference type="EMBL" id="MCI28578.1"/>
    </source>
</evidence>
<organism evidence="1 2">
    <name type="scientific">Trifolium medium</name>
    <dbReference type="NCBI Taxonomy" id="97028"/>
    <lineage>
        <taxon>Eukaryota</taxon>
        <taxon>Viridiplantae</taxon>
        <taxon>Streptophyta</taxon>
        <taxon>Embryophyta</taxon>
        <taxon>Tracheophyta</taxon>
        <taxon>Spermatophyta</taxon>
        <taxon>Magnoliopsida</taxon>
        <taxon>eudicotyledons</taxon>
        <taxon>Gunneridae</taxon>
        <taxon>Pentapetalae</taxon>
        <taxon>rosids</taxon>
        <taxon>fabids</taxon>
        <taxon>Fabales</taxon>
        <taxon>Fabaceae</taxon>
        <taxon>Papilionoideae</taxon>
        <taxon>50 kb inversion clade</taxon>
        <taxon>NPAAA clade</taxon>
        <taxon>Hologalegina</taxon>
        <taxon>IRL clade</taxon>
        <taxon>Trifolieae</taxon>
        <taxon>Trifolium</taxon>
    </lineage>
</organism>
<comment type="caution">
    <text evidence="1">The sequence shown here is derived from an EMBL/GenBank/DDBJ whole genome shotgun (WGS) entry which is preliminary data.</text>
</comment>
<keyword evidence="2" id="KW-1185">Reference proteome</keyword>
<protein>
    <submittedName>
        <fullName evidence="1">Uncharacterized protein</fullName>
    </submittedName>
</protein>
<proteinExistence type="predicted"/>
<sequence>MYGEEFLKLRQG</sequence>
<name>A0A392QWA3_9FABA</name>